<protein>
    <submittedName>
        <fullName evidence="10">Allantoate deiminase</fullName>
    </submittedName>
</protein>
<evidence type="ECO:0000256" key="6">
    <source>
        <dbReference type="ARBA" id="ARBA00023211"/>
    </source>
</evidence>
<evidence type="ECO:0000256" key="5">
    <source>
        <dbReference type="ARBA" id="ARBA00022801"/>
    </source>
</evidence>
<keyword evidence="6" id="KW-0464">Manganese</keyword>
<feature type="binding site" evidence="7">
    <location>
        <position position="88"/>
    </location>
    <ligand>
        <name>Zn(2+)</name>
        <dbReference type="ChEBI" id="CHEBI:29105"/>
        <label>2</label>
    </ligand>
</feature>
<dbReference type="NCBIfam" id="TIGR01879">
    <property type="entry name" value="hydantase"/>
    <property type="match status" value="1"/>
</dbReference>
<reference evidence="10 11" key="1">
    <citation type="submission" date="2018-02" db="EMBL/GenBank/DDBJ databases">
        <title>Genomic Encyclopedia of Archaeal and Bacterial Type Strains, Phase II (KMG-II): from individual species to whole genera.</title>
        <authorList>
            <person name="Goeker M."/>
        </authorList>
    </citation>
    <scope>NUCLEOTIDE SEQUENCE [LARGE SCALE GENOMIC DNA]</scope>
    <source>
        <strain evidence="10 11">DSM 18921</strain>
    </source>
</reference>
<keyword evidence="4 7" id="KW-0479">Metal-binding</keyword>
<evidence type="ECO:0000256" key="8">
    <source>
        <dbReference type="PIRSR" id="PIRSR001235-2"/>
    </source>
</evidence>
<gene>
    <name evidence="10" type="ORF">LX70_03521</name>
</gene>
<dbReference type="PANTHER" id="PTHR32494">
    <property type="entry name" value="ALLANTOATE DEIMINASE-RELATED"/>
    <property type="match status" value="1"/>
</dbReference>
<dbReference type="SUPFAM" id="SSF53187">
    <property type="entry name" value="Zn-dependent exopeptidases"/>
    <property type="match status" value="1"/>
</dbReference>
<feature type="domain" description="Peptidase M20 dimerisation" evidence="9">
    <location>
        <begin position="208"/>
        <end position="290"/>
    </location>
</feature>
<dbReference type="Pfam" id="PF01546">
    <property type="entry name" value="Peptidase_M20"/>
    <property type="match status" value="1"/>
</dbReference>
<dbReference type="EMBL" id="PVEP01000010">
    <property type="protein sequence ID" value="PQV55268.1"/>
    <property type="molecule type" value="Genomic_DNA"/>
</dbReference>
<dbReference type="GO" id="GO:0046872">
    <property type="term" value="F:metal ion binding"/>
    <property type="evidence" value="ECO:0007669"/>
    <property type="project" value="UniProtKB-KW"/>
</dbReference>
<dbReference type="AlphaFoldDB" id="A0A2S8S3F2"/>
<comment type="cofactor">
    <cofactor evidence="7">
        <name>Zn(2+)</name>
        <dbReference type="ChEBI" id="CHEBI:29105"/>
    </cofactor>
    <text evidence="7">Binds 2 Zn(2+) ions per subunit.</text>
</comment>
<evidence type="ECO:0000256" key="7">
    <source>
        <dbReference type="PIRSR" id="PIRSR001235-1"/>
    </source>
</evidence>
<feature type="binding site" evidence="7">
    <location>
        <position position="123"/>
    </location>
    <ligand>
        <name>Zn(2+)</name>
        <dbReference type="ChEBI" id="CHEBI:29105"/>
        <label>2</label>
    </ligand>
</feature>
<evidence type="ECO:0000313" key="11">
    <source>
        <dbReference type="Proteomes" id="UP000238338"/>
    </source>
</evidence>
<evidence type="ECO:0000256" key="1">
    <source>
        <dbReference type="ARBA" id="ARBA00001936"/>
    </source>
</evidence>
<dbReference type="PANTHER" id="PTHR32494:SF19">
    <property type="entry name" value="ALLANTOATE DEIMINASE-RELATED"/>
    <property type="match status" value="1"/>
</dbReference>
<proteinExistence type="inferred from homology"/>
<evidence type="ECO:0000256" key="2">
    <source>
        <dbReference type="ARBA" id="ARBA00006153"/>
    </source>
</evidence>
<dbReference type="PIRSF" id="PIRSF001235">
    <property type="entry name" value="Amidase_carbamoylase"/>
    <property type="match status" value="1"/>
</dbReference>
<dbReference type="Gene3D" id="3.40.630.10">
    <property type="entry name" value="Zn peptidases"/>
    <property type="match status" value="1"/>
</dbReference>
<dbReference type="InterPro" id="IPR011650">
    <property type="entry name" value="Peptidase_M20_dimer"/>
</dbReference>
<dbReference type="SUPFAM" id="SSF55031">
    <property type="entry name" value="Bacterial exopeptidase dimerisation domain"/>
    <property type="match status" value="1"/>
</dbReference>
<feature type="binding site" evidence="8">
    <location>
        <position position="271"/>
    </location>
    <ligand>
        <name>allantoate</name>
        <dbReference type="ChEBI" id="CHEBI:17536"/>
    </ligand>
</feature>
<organism evidence="10 11">
    <name type="scientific">Albidovulum denitrificans</name>
    <dbReference type="NCBI Taxonomy" id="404881"/>
    <lineage>
        <taxon>Bacteria</taxon>
        <taxon>Pseudomonadati</taxon>
        <taxon>Pseudomonadota</taxon>
        <taxon>Alphaproteobacteria</taxon>
        <taxon>Rhodobacterales</taxon>
        <taxon>Paracoccaceae</taxon>
        <taxon>Albidovulum</taxon>
    </lineage>
</organism>
<feature type="binding site" evidence="7">
    <location>
        <position position="77"/>
    </location>
    <ligand>
        <name>Zn(2+)</name>
        <dbReference type="ChEBI" id="CHEBI:29105"/>
        <label>1</label>
    </ligand>
</feature>
<feature type="binding site" evidence="7">
    <location>
        <position position="88"/>
    </location>
    <ligand>
        <name>Zn(2+)</name>
        <dbReference type="ChEBI" id="CHEBI:29105"/>
        <label>1</label>
    </ligand>
</feature>
<evidence type="ECO:0000256" key="3">
    <source>
        <dbReference type="ARBA" id="ARBA00011738"/>
    </source>
</evidence>
<evidence type="ECO:0000256" key="4">
    <source>
        <dbReference type="ARBA" id="ARBA00022723"/>
    </source>
</evidence>
<dbReference type="InterPro" id="IPR036264">
    <property type="entry name" value="Bact_exopeptidase_dim_dom"/>
</dbReference>
<comment type="caution">
    <text evidence="10">The sequence shown here is derived from an EMBL/GenBank/DDBJ whole genome shotgun (WGS) entry which is preliminary data.</text>
</comment>
<keyword evidence="5" id="KW-0378">Hydrolase</keyword>
<keyword evidence="11" id="KW-1185">Reference proteome</keyword>
<dbReference type="InterPro" id="IPR002933">
    <property type="entry name" value="Peptidase_M20"/>
</dbReference>
<dbReference type="Gene3D" id="3.30.70.360">
    <property type="match status" value="1"/>
</dbReference>
<dbReference type="CDD" id="cd03884">
    <property type="entry name" value="M20_bAS"/>
    <property type="match status" value="1"/>
</dbReference>
<dbReference type="RefSeq" id="WP_105516146.1">
    <property type="nucleotide sequence ID" value="NZ_PVEP01000010.1"/>
</dbReference>
<comment type="similarity">
    <text evidence="2">Belongs to the peptidase M20 family.</text>
</comment>
<feature type="binding site" evidence="8">
    <location>
        <position position="284"/>
    </location>
    <ligand>
        <name>allantoate</name>
        <dbReference type="ChEBI" id="CHEBI:17536"/>
    </ligand>
</feature>
<evidence type="ECO:0000313" key="10">
    <source>
        <dbReference type="EMBL" id="PQV55268.1"/>
    </source>
</evidence>
<dbReference type="OrthoDB" id="9808195at2"/>
<name>A0A2S8S3F2_9RHOB</name>
<feature type="binding site" evidence="7">
    <location>
        <position position="187"/>
    </location>
    <ligand>
        <name>Zn(2+)</name>
        <dbReference type="ChEBI" id="CHEBI:29105"/>
        <label>1</label>
    </ligand>
</feature>
<feature type="binding site" evidence="7">
    <location>
        <position position="378"/>
    </location>
    <ligand>
        <name>Zn(2+)</name>
        <dbReference type="ChEBI" id="CHEBI:29105"/>
        <label>2</label>
    </ligand>
</feature>
<dbReference type="GO" id="GO:0016813">
    <property type="term" value="F:hydrolase activity, acting on carbon-nitrogen (but not peptide) bonds, in linear amidines"/>
    <property type="evidence" value="ECO:0007669"/>
    <property type="project" value="InterPro"/>
</dbReference>
<dbReference type="Proteomes" id="UP000238338">
    <property type="component" value="Unassembled WGS sequence"/>
</dbReference>
<evidence type="ECO:0000259" key="9">
    <source>
        <dbReference type="Pfam" id="PF07687"/>
    </source>
</evidence>
<comment type="cofactor">
    <cofactor evidence="1">
        <name>Mn(2+)</name>
        <dbReference type="ChEBI" id="CHEBI:29035"/>
    </cofactor>
</comment>
<comment type="subunit">
    <text evidence="3">Homodimer.</text>
</comment>
<sequence length="419" mass="43045">MIHQDTPAARLARIATASTTCEGVTRLPWTGEHRAALGQITEWMEDAGLQVTLDAAGTLCGRSPNPGGKPVLMIGSHQDSVPSGGAFDGIMGVALGCLAAKALRDDLAGFPFAIEVLAFADEEGVRFPTALIGPRALAGTLDPVALEMRDGTGQRMRDAMTAFGVEPAGIGALGRDPASVAGYLEAHIEQGPVLERHDLPVAAVSAICGIARHEVTIRGETGHAGTVPMAGRRDALVAAARVIAAISEAAEGQGELRATVGTLSLRPGAVNAIPSEVRFTLEVRAPEDALREVFEGDALARAATICRAAGCGLTATRTYVQPAAACDPGLTGALETAIRDSGHAPLTIPSGATHDASAMADLCPIAMLFVRCRGGISHRPDEFASDADMEVAVRVLAGAIRRLAQDKGRAAGAPTDGRG</sequence>
<keyword evidence="7" id="KW-0862">Zinc</keyword>
<dbReference type="InterPro" id="IPR010158">
    <property type="entry name" value="Amidase_Cbmase"/>
</dbReference>
<dbReference type="Pfam" id="PF07687">
    <property type="entry name" value="M20_dimer"/>
    <property type="match status" value="1"/>
</dbReference>
<feature type="binding site" evidence="8">
    <location>
        <position position="212"/>
    </location>
    <ligand>
        <name>allantoate</name>
        <dbReference type="ChEBI" id="CHEBI:17536"/>
    </ligand>
</feature>
<accession>A0A2S8S3F2</accession>